<evidence type="ECO:0000256" key="10">
    <source>
        <dbReference type="ARBA" id="ARBA00023065"/>
    </source>
</evidence>
<reference evidence="19" key="1">
    <citation type="submission" date="2025-08" db="UniProtKB">
        <authorList>
            <consortium name="Ensembl"/>
        </authorList>
    </citation>
    <scope>IDENTIFICATION</scope>
</reference>
<dbReference type="InterPro" id="IPR002379">
    <property type="entry name" value="ATPase_proteolipid_c-like_dom"/>
</dbReference>
<dbReference type="GeneTree" id="ENSGT00940000157981"/>
<evidence type="ECO:0000256" key="8">
    <source>
        <dbReference type="ARBA" id="ARBA00022946"/>
    </source>
</evidence>
<evidence type="ECO:0000256" key="16">
    <source>
        <dbReference type="ARBA" id="ARBA00033111"/>
    </source>
</evidence>
<evidence type="ECO:0000256" key="1">
    <source>
        <dbReference type="ARBA" id="ARBA00004225"/>
    </source>
</evidence>
<dbReference type="SUPFAM" id="SSF81333">
    <property type="entry name" value="F1F0 ATP synthase subunit C"/>
    <property type="match status" value="1"/>
</dbReference>
<keyword evidence="3 17" id="KW-0813">Transport</keyword>
<dbReference type="Pfam" id="PF00137">
    <property type="entry name" value="ATP-synt_C"/>
    <property type="match status" value="1"/>
</dbReference>
<evidence type="ECO:0000256" key="14">
    <source>
        <dbReference type="ARBA" id="ARBA00029852"/>
    </source>
</evidence>
<evidence type="ECO:0000256" key="15">
    <source>
        <dbReference type="ARBA" id="ARBA00032304"/>
    </source>
</evidence>
<dbReference type="InterPro" id="IPR020537">
    <property type="entry name" value="ATP_synth_F0_csu_DDCD_BS"/>
</dbReference>
<dbReference type="HAMAP" id="MF_01396">
    <property type="entry name" value="ATP_synth_c_bact"/>
    <property type="match status" value="1"/>
</dbReference>
<keyword evidence="7 17" id="KW-0375">Hydrogen ion transport</keyword>
<dbReference type="AlphaFoldDB" id="A0A8C3WU68"/>
<evidence type="ECO:0000256" key="12">
    <source>
        <dbReference type="ARBA" id="ARBA00023128"/>
    </source>
</evidence>
<feature type="domain" description="V-ATPase proteolipid subunit C-like" evidence="18">
    <location>
        <begin position="76"/>
        <end position="138"/>
    </location>
</feature>
<dbReference type="PRINTS" id="PR00124">
    <property type="entry name" value="ATPASEC"/>
</dbReference>
<sequence>MYACAKFVSTPSLIRRTSPLLSRSLSAVVLKRPEALTDESHSSLAAPRLLTTSLIHSRSFQTSAISRDIDTAAKFIGAGAATVGVAGSGAGIGTVFGSLIIGYARNPSLKQQLFSYAILGFALSEAMGLFCLMVAFLILFAM</sequence>
<keyword evidence="10 17" id="KW-0406">Ion transport</keyword>
<dbReference type="PANTHER" id="PTHR10031:SF59">
    <property type="entry name" value="ATP SYNTHASE F(0) COMPLEX SUBUNIT C3, MITOCHONDRIAL"/>
    <property type="match status" value="1"/>
</dbReference>
<dbReference type="InterPro" id="IPR038662">
    <property type="entry name" value="ATP_synth_F0_csu_sf"/>
</dbReference>
<reference evidence="19" key="2">
    <citation type="submission" date="2025-09" db="UniProtKB">
        <authorList>
            <consortium name="Ensembl"/>
        </authorList>
    </citation>
    <scope>IDENTIFICATION</scope>
</reference>
<dbReference type="InterPro" id="IPR035921">
    <property type="entry name" value="F/V-ATP_Csub_sf"/>
</dbReference>
<dbReference type="FunFam" id="1.20.20.10:FF:000003">
    <property type="entry name" value="Atp synthase f complex subunit mitochondrial"/>
    <property type="match status" value="1"/>
</dbReference>
<keyword evidence="20" id="KW-1185">Reference proteome</keyword>
<evidence type="ECO:0000256" key="6">
    <source>
        <dbReference type="ARBA" id="ARBA00022692"/>
    </source>
</evidence>
<evidence type="ECO:0000256" key="9">
    <source>
        <dbReference type="ARBA" id="ARBA00022989"/>
    </source>
</evidence>
<keyword evidence="6 17" id="KW-0812">Transmembrane</keyword>
<evidence type="ECO:0000256" key="7">
    <source>
        <dbReference type="ARBA" id="ARBA00022781"/>
    </source>
</evidence>
<evidence type="ECO:0000313" key="19">
    <source>
        <dbReference type="Ensembl" id="ENSCWAP00000019653.1"/>
    </source>
</evidence>
<protein>
    <recommendedName>
        <fullName evidence="15">ATP synthase lipid-binding protein</fullName>
    </recommendedName>
    <alternativeName>
        <fullName evidence="16">ATPase protein 9</fullName>
    </alternativeName>
    <alternativeName>
        <fullName evidence="14">ATPase subunit c</fullName>
    </alternativeName>
</protein>
<comment type="subcellular location">
    <subcellularLocation>
        <location evidence="1">Mitochondrion membrane</location>
        <topology evidence="1">Multi-pass membrane protein</topology>
    </subcellularLocation>
</comment>
<evidence type="ECO:0000256" key="11">
    <source>
        <dbReference type="ARBA" id="ARBA00023121"/>
    </source>
</evidence>
<organism evidence="19 20">
    <name type="scientific">Catagonus wagneri</name>
    <name type="common">Chacoan peccary</name>
    <dbReference type="NCBI Taxonomy" id="51154"/>
    <lineage>
        <taxon>Eukaryota</taxon>
        <taxon>Metazoa</taxon>
        <taxon>Chordata</taxon>
        <taxon>Craniata</taxon>
        <taxon>Vertebrata</taxon>
        <taxon>Euteleostomi</taxon>
        <taxon>Mammalia</taxon>
        <taxon>Eutheria</taxon>
        <taxon>Laurasiatheria</taxon>
        <taxon>Artiodactyla</taxon>
        <taxon>Suina</taxon>
        <taxon>Tayassuidae</taxon>
        <taxon>Catagonus</taxon>
    </lineage>
</organism>
<keyword evidence="13 17" id="KW-0472">Membrane</keyword>
<dbReference type="GO" id="GO:0045259">
    <property type="term" value="C:proton-transporting ATP synthase complex"/>
    <property type="evidence" value="ECO:0007669"/>
    <property type="project" value="UniProtKB-KW"/>
</dbReference>
<dbReference type="GO" id="GO:0031966">
    <property type="term" value="C:mitochondrial membrane"/>
    <property type="evidence" value="ECO:0007669"/>
    <property type="project" value="UniProtKB-SubCell"/>
</dbReference>
<dbReference type="GO" id="GO:0008289">
    <property type="term" value="F:lipid binding"/>
    <property type="evidence" value="ECO:0007669"/>
    <property type="project" value="UniProtKB-KW"/>
</dbReference>
<dbReference type="GO" id="GO:0015986">
    <property type="term" value="P:proton motive force-driven ATP synthesis"/>
    <property type="evidence" value="ECO:0007669"/>
    <property type="project" value="InterPro"/>
</dbReference>
<evidence type="ECO:0000256" key="5">
    <source>
        <dbReference type="ARBA" id="ARBA00022547"/>
    </source>
</evidence>
<dbReference type="PROSITE" id="PS00605">
    <property type="entry name" value="ATPASE_C"/>
    <property type="match status" value="1"/>
</dbReference>
<keyword evidence="12" id="KW-0496">Mitochondrion</keyword>
<dbReference type="CDD" id="cd18182">
    <property type="entry name" value="ATP-synt_Fo_c_ATP5G3"/>
    <property type="match status" value="1"/>
</dbReference>
<dbReference type="Ensembl" id="ENSCWAT00000021326.1">
    <property type="protein sequence ID" value="ENSCWAP00000019653.1"/>
    <property type="gene ID" value="ENSCWAG00000015074.1"/>
</dbReference>
<keyword evidence="5" id="KW-0138">CF(0)</keyword>
<keyword evidence="9 17" id="KW-1133">Transmembrane helix</keyword>
<comment type="similarity">
    <text evidence="2 17">Belongs to the ATPase C chain family.</text>
</comment>
<feature type="transmembrane region" description="Helical" evidence="17">
    <location>
        <begin position="113"/>
        <end position="140"/>
    </location>
</feature>
<keyword evidence="4" id="KW-0488">Methylation</keyword>
<dbReference type="GO" id="GO:0015078">
    <property type="term" value="F:proton transmembrane transporter activity"/>
    <property type="evidence" value="ECO:0007669"/>
    <property type="project" value="InterPro"/>
</dbReference>
<evidence type="ECO:0000256" key="17">
    <source>
        <dbReference type="RuleBase" id="RU004221"/>
    </source>
</evidence>
<accession>A0A8C3WU68</accession>
<evidence type="ECO:0000313" key="20">
    <source>
        <dbReference type="Proteomes" id="UP000694540"/>
    </source>
</evidence>
<proteinExistence type="inferred from homology"/>
<feature type="transmembrane region" description="Helical" evidence="17">
    <location>
        <begin position="75"/>
        <end position="101"/>
    </location>
</feature>
<name>A0A8C3WU68_9CETA</name>
<evidence type="ECO:0000256" key="4">
    <source>
        <dbReference type="ARBA" id="ARBA00022481"/>
    </source>
</evidence>
<evidence type="ECO:0000256" key="13">
    <source>
        <dbReference type="ARBA" id="ARBA00023136"/>
    </source>
</evidence>
<evidence type="ECO:0000259" key="18">
    <source>
        <dbReference type="Pfam" id="PF00137"/>
    </source>
</evidence>
<dbReference type="InterPro" id="IPR000454">
    <property type="entry name" value="ATP_synth_F0_csu"/>
</dbReference>
<keyword evidence="8" id="KW-0809">Transit peptide</keyword>
<evidence type="ECO:0000256" key="3">
    <source>
        <dbReference type="ARBA" id="ARBA00022448"/>
    </source>
</evidence>
<dbReference type="Proteomes" id="UP000694540">
    <property type="component" value="Unplaced"/>
</dbReference>
<keyword evidence="11 17" id="KW-0446">Lipid-binding</keyword>
<dbReference type="GO" id="GO:0033177">
    <property type="term" value="C:proton-transporting two-sector ATPase complex, proton-transporting domain"/>
    <property type="evidence" value="ECO:0007669"/>
    <property type="project" value="InterPro"/>
</dbReference>
<dbReference type="PANTHER" id="PTHR10031">
    <property type="entry name" value="ATP SYNTHASE LIPID-BINDING PROTEIN, MITOCHONDRIAL"/>
    <property type="match status" value="1"/>
</dbReference>
<evidence type="ECO:0000256" key="2">
    <source>
        <dbReference type="ARBA" id="ARBA00006704"/>
    </source>
</evidence>
<dbReference type="Gene3D" id="1.20.20.10">
    <property type="entry name" value="F1F0 ATP synthase subunit C"/>
    <property type="match status" value="1"/>
</dbReference>